<protein>
    <recommendedName>
        <fullName evidence="5">Heterokaryon incompatibility domain-containing protein</fullName>
    </recommendedName>
</protein>
<dbReference type="EMBL" id="NKUJ01000129">
    <property type="protein sequence ID" value="RMJ12650.1"/>
    <property type="molecule type" value="Genomic_DNA"/>
</dbReference>
<feature type="signal peptide" evidence="2">
    <location>
        <begin position="1"/>
        <end position="22"/>
    </location>
</feature>
<dbReference type="InterPro" id="IPR038921">
    <property type="entry name" value="YOR389W-like"/>
</dbReference>
<sequence length="584" mass="65920">MVPKPSLGFLGALSLVLRVVSGESDDIERTQPDQASARERAHMVFNAIHSAGRQWGSSLYHNGFGFFPAIVPQGTLLYHGARQNVTPTGPEWLAFEIEHAENFAPSFRATPGDGRPRPPPPGKQPKGWKPMPEPEEPRQELRRRREHGSNGDDDGRRHGPGDGRRHGPGDGDDDDQPRNYRGYLHTYQAKRDLKLLLIDGMSAGKTAMGTLDSQDLVLRENTTKHNDGVWDEWARALDLCDIATEWGYDGLVRVEIGFEVIQCNFTTSLNLVSMTRTEMMENTIGMRQLAPFQWARAAGERYNDIGGDRLRIDFSSMVSGLFMPINISSTDVKRPDLMRLGAADLDDLKDLKVYLKDVATSPRRFTVNWQRLVDLIVSRYSKRLATMIYEPLPSKHFINEIEAATLTWFDALPLPDDVSVAESEKNRTADAIERCRKHYLRPALVTAERWSLEDDLIYTSIDTVMGHVCRDLFSVRSLLLEASGSTSNGYKINEEARNEAKLEDTVKAGRAILRQLVDTLGWTTWKQTQPCSPDEVLFIAMWPFGEDDDHWNPGCRTIDQVQHPSSSYWRGWGHPPRPKPSDEA</sequence>
<evidence type="ECO:0000313" key="3">
    <source>
        <dbReference type="EMBL" id="RMJ12650.1"/>
    </source>
</evidence>
<accession>A0A3M2S505</accession>
<proteinExistence type="predicted"/>
<keyword evidence="4" id="KW-1185">Reference proteome</keyword>
<dbReference type="AlphaFoldDB" id="A0A3M2S505"/>
<feature type="chain" id="PRO_5017931606" description="Heterokaryon incompatibility domain-containing protein" evidence="2">
    <location>
        <begin position="23"/>
        <end position="584"/>
    </location>
</feature>
<organism evidence="3 4">
    <name type="scientific">Fusarium kuroshium</name>
    <dbReference type="NCBI Taxonomy" id="2010991"/>
    <lineage>
        <taxon>Eukaryota</taxon>
        <taxon>Fungi</taxon>
        <taxon>Dikarya</taxon>
        <taxon>Ascomycota</taxon>
        <taxon>Pezizomycotina</taxon>
        <taxon>Sordariomycetes</taxon>
        <taxon>Hypocreomycetidae</taxon>
        <taxon>Hypocreales</taxon>
        <taxon>Nectriaceae</taxon>
        <taxon>Fusarium</taxon>
        <taxon>Fusarium solani species complex</taxon>
    </lineage>
</organism>
<dbReference type="PANTHER" id="PTHR35204">
    <property type="entry name" value="YALI0A21131P"/>
    <property type="match status" value="1"/>
</dbReference>
<comment type="caution">
    <text evidence="3">The sequence shown here is derived from an EMBL/GenBank/DDBJ whole genome shotgun (WGS) entry which is preliminary data.</text>
</comment>
<keyword evidence="2" id="KW-0732">Signal</keyword>
<dbReference type="PANTHER" id="PTHR35204:SF1">
    <property type="entry name" value="ENTEROTOXIN"/>
    <property type="match status" value="1"/>
</dbReference>
<evidence type="ECO:0000313" key="4">
    <source>
        <dbReference type="Proteomes" id="UP000277212"/>
    </source>
</evidence>
<reference evidence="3 4" key="1">
    <citation type="submission" date="2017-06" db="EMBL/GenBank/DDBJ databases">
        <title>Comparative genomic analysis of Ambrosia Fusariam Clade fungi.</title>
        <authorList>
            <person name="Stajich J.E."/>
            <person name="Carrillo J."/>
            <person name="Kijimoto T."/>
            <person name="Eskalen A."/>
            <person name="O'Donnell K."/>
            <person name="Kasson M."/>
        </authorList>
    </citation>
    <scope>NUCLEOTIDE SEQUENCE [LARGE SCALE GENOMIC DNA]</scope>
    <source>
        <strain evidence="3">UCR3666</strain>
    </source>
</reference>
<dbReference type="STRING" id="2010991.A0A3M2S505"/>
<evidence type="ECO:0000256" key="2">
    <source>
        <dbReference type="SAM" id="SignalP"/>
    </source>
</evidence>
<feature type="region of interest" description="Disordered" evidence="1">
    <location>
        <begin position="105"/>
        <end position="180"/>
    </location>
</feature>
<evidence type="ECO:0000256" key="1">
    <source>
        <dbReference type="SAM" id="MobiDB-lite"/>
    </source>
</evidence>
<evidence type="ECO:0008006" key="5">
    <source>
        <dbReference type="Google" id="ProtNLM"/>
    </source>
</evidence>
<dbReference type="OrthoDB" id="10261782at2759"/>
<dbReference type="Proteomes" id="UP000277212">
    <property type="component" value="Unassembled WGS sequence"/>
</dbReference>
<gene>
    <name evidence="3" type="ORF">CDV36_007694</name>
</gene>
<name>A0A3M2S505_9HYPO</name>
<feature type="compositionally biased region" description="Basic and acidic residues" evidence="1">
    <location>
        <begin position="147"/>
        <end position="169"/>
    </location>
</feature>